<comment type="caution">
    <text evidence="4">The sequence shown here is derived from an EMBL/GenBank/DDBJ whole genome shotgun (WGS) entry which is preliminary data.</text>
</comment>
<dbReference type="PANTHER" id="PTHR48083">
    <property type="entry name" value="MEDIUM-CHAIN SPECIFIC ACYL-COA DEHYDROGENASE, MITOCHONDRIAL-RELATED"/>
    <property type="match status" value="1"/>
</dbReference>
<dbReference type="RefSeq" id="WP_189145891.1">
    <property type="nucleotide sequence ID" value="NZ_BAABER010000006.1"/>
</dbReference>
<keyword evidence="4" id="KW-0378">Hydrolase</keyword>
<dbReference type="InterPro" id="IPR009100">
    <property type="entry name" value="AcylCoA_DH/oxidase_NM_dom_sf"/>
</dbReference>
<dbReference type="GO" id="GO:0016787">
    <property type="term" value="F:hydrolase activity"/>
    <property type="evidence" value="ECO:0007669"/>
    <property type="project" value="UniProtKB-KW"/>
</dbReference>
<dbReference type="InterPro" id="IPR037069">
    <property type="entry name" value="AcylCoA_DH/ox_N_sf"/>
</dbReference>
<accession>A0A917KJG6</accession>
<dbReference type="Gene3D" id="1.10.540.10">
    <property type="entry name" value="Acyl-CoA dehydrogenase/oxidase, N-terminal domain"/>
    <property type="match status" value="1"/>
</dbReference>
<dbReference type="InterPro" id="IPR036250">
    <property type="entry name" value="AcylCo_DH-like_C"/>
</dbReference>
<feature type="domain" description="Acyl-CoA dehydrogenase C-terminal" evidence="3">
    <location>
        <begin position="258"/>
        <end position="382"/>
    </location>
</feature>
<feature type="region of interest" description="Disordered" evidence="2">
    <location>
        <begin position="1"/>
        <end position="30"/>
    </location>
</feature>
<dbReference type="GO" id="GO:0016712">
    <property type="term" value="F:oxidoreductase activity, acting on paired donors, with incorporation or reduction of molecular oxygen, reduced flavin or flavoprotein as one donor, and incorporation of one atom of oxygen"/>
    <property type="evidence" value="ECO:0007669"/>
    <property type="project" value="TreeGrafter"/>
</dbReference>
<dbReference type="EMBL" id="BMMU01000002">
    <property type="protein sequence ID" value="GGJ14730.1"/>
    <property type="molecule type" value="Genomic_DNA"/>
</dbReference>
<dbReference type="AlphaFoldDB" id="A0A917KJG6"/>
<evidence type="ECO:0000256" key="2">
    <source>
        <dbReference type="SAM" id="MobiDB-lite"/>
    </source>
</evidence>
<keyword evidence="1" id="KW-0560">Oxidoreductase</keyword>
<dbReference type="SUPFAM" id="SSF56645">
    <property type="entry name" value="Acyl-CoA dehydrogenase NM domain-like"/>
    <property type="match status" value="1"/>
</dbReference>
<dbReference type="GO" id="GO:0003995">
    <property type="term" value="F:acyl-CoA dehydrogenase activity"/>
    <property type="evidence" value="ECO:0007669"/>
    <property type="project" value="TreeGrafter"/>
</dbReference>
<dbReference type="GO" id="GO:0033539">
    <property type="term" value="P:fatty acid beta-oxidation using acyl-CoA dehydrogenase"/>
    <property type="evidence" value="ECO:0007669"/>
    <property type="project" value="TreeGrafter"/>
</dbReference>
<proteinExistence type="predicted"/>
<feature type="compositionally biased region" description="Pro residues" evidence="2">
    <location>
        <begin position="16"/>
        <end position="25"/>
    </location>
</feature>
<dbReference type="Proteomes" id="UP000625682">
    <property type="component" value="Unassembled WGS sequence"/>
</dbReference>
<dbReference type="Pfam" id="PF08028">
    <property type="entry name" value="Acyl-CoA_dh_2"/>
    <property type="match status" value="1"/>
</dbReference>
<dbReference type="InterPro" id="IPR046373">
    <property type="entry name" value="Acyl-CoA_Oxase/DH_mid-dom_sf"/>
</dbReference>
<organism evidence="4 5">
    <name type="scientific">Streptomyces lacrimifluminis</name>
    <dbReference type="NCBI Taxonomy" id="1500077"/>
    <lineage>
        <taxon>Bacteria</taxon>
        <taxon>Bacillati</taxon>
        <taxon>Actinomycetota</taxon>
        <taxon>Actinomycetes</taxon>
        <taxon>Kitasatosporales</taxon>
        <taxon>Streptomycetaceae</taxon>
        <taxon>Streptomyces</taxon>
    </lineage>
</organism>
<sequence length="397" mass="41647">MAIPNGLPPTQVLTSPPTPSPPDPALPASAADSPLLTAARSLRELAGRFAAGADADQRLAPEVADALVEAGFAARFVPRRWGGTAVGFGELTRAVAEVGAGCPSAAWVGSLWAYTARFAAYLDPEGQAEVWAKGPDTRVVSALAPSGTARPVDGGWQVSGTWPYTSGIEFSDWALVVGPSPAEGGREIRFFAVPRGTYRIQETWSTVGMHATGSHSLLLDEVFVPERRTFLRDDMIEGRGASSDEPCHAVPLRAVNGLTFAAPILGAVRGALAAVETMLSGDDRPRRPGGDTDARLAYARAAARTDAAELLLLSVADSADQGRIDPETVFRGSRDSAFAVELLTDAVEDLFRAGGTRGQAAAHPLQRLWRDVRTASTHVALSFAPAGLGYAKERLGG</sequence>
<dbReference type="GO" id="GO:0005737">
    <property type="term" value="C:cytoplasm"/>
    <property type="evidence" value="ECO:0007669"/>
    <property type="project" value="TreeGrafter"/>
</dbReference>
<dbReference type="Gene3D" id="2.40.110.10">
    <property type="entry name" value="Butyryl-CoA Dehydrogenase, subunit A, domain 2"/>
    <property type="match status" value="1"/>
</dbReference>
<keyword evidence="5" id="KW-1185">Reference proteome</keyword>
<dbReference type="SUPFAM" id="SSF47203">
    <property type="entry name" value="Acyl-CoA dehydrogenase C-terminal domain-like"/>
    <property type="match status" value="1"/>
</dbReference>
<dbReference type="GO" id="GO:0050660">
    <property type="term" value="F:flavin adenine dinucleotide binding"/>
    <property type="evidence" value="ECO:0007669"/>
    <property type="project" value="InterPro"/>
</dbReference>
<dbReference type="PANTHER" id="PTHR48083:SF19">
    <property type="entry name" value="FLAVIN-DEPENDENT MONOOXYGENASE, OXYGENASE SUBUNIT HSAA"/>
    <property type="match status" value="1"/>
</dbReference>
<dbReference type="InterPro" id="IPR050741">
    <property type="entry name" value="Acyl-CoA_dehydrogenase"/>
</dbReference>
<dbReference type="PIRSF" id="PIRSF016578">
    <property type="entry name" value="HsaA"/>
    <property type="match status" value="1"/>
</dbReference>
<reference evidence="4" key="2">
    <citation type="submission" date="2020-09" db="EMBL/GenBank/DDBJ databases">
        <authorList>
            <person name="Sun Q."/>
            <person name="Zhou Y."/>
        </authorList>
    </citation>
    <scope>NUCLEOTIDE SEQUENCE</scope>
    <source>
        <strain evidence="4">CGMCC 4.7272</strain>
    </source>
</reference>
<evidence type="ECO:0000259" key="3">
    <source>
        <dbReference type="Pfam" id="PF08028"/>
    </source>
</evidence>
<gene>
    <name evidence="4" type="ORF">GCM10012282_08790</name>
</gene>
<name>A0A917KJG6_9ACTN</name>
<dbReference type="InterPro" id="IPR013107">
    <property type="entry name" value="Acyl-CoA_DH_C"/>
</dbReference>
<evidence type="ECO:0000256" key="1">
    <source>
        <dbReference type="ARBA" id="ARBA00023002"/>
    </source>
</evidence>
<evidence type="ECO:0000313" key="4">
    <source>
        <dbReference type="EMBL" id="GGJ14730.1"/>
    </source>
</evidence>
<reference evidence="4" key="1">
    <citation type="journal article" date="2014" name="Int. J. Syst. Evol. Microbiol.">
        <title>Complete genome sequence of Corynebacterium casei LMG S-19264T (=DSM 44701T), isolated from a smear-ripened cheese.</title>
        <authorList>
            <consortium name="US DOE Joint Genome Institute (JGI-PGF)"/>
            <person name="Walter F."/>
            <person name="Albersmeier A."/>
            <person name="Kalinowski J."/>
            <person name="Ruckert C."/>
        </authorList>
    </citation>
    <scope>NUCLEOTIDE SEQUENCE</scope>
    <source>
        <strain evidence="4">CGMCC 4.7272</strain>
    </source>
</reference>
<evidence type="ECO:0000313" key="5">
    <source>
        <dbReference type="Proteomes" id="UP000625682"/>
    </source>
</evidence>
<protein>
    <submittedName>
        <fullName evidence="4">Hydrolase</fullName>
    </submittedName>
</protein>
<dbReference type="Gene3D" id="1.20.140.10">
    <property type="entry name" value="Butyryl-CoA Dehydrogenase, subunit A, domain 3"/>
    <property type="match status" value="1"/>
</dbReference>